<sequence>MKKNSFLYGTFILIVVNFIVRFLGFAYKIILSRIIGPEGIGLFHLVFPILMILITFTTAGIPVAVSKLVAYNLSLNNKRGCNKILGLSLILGLFISSLLSVLLFFYAKYISINIIKNKDTYFSLIALIPAIPLITLSSIFRGYYYGMKDVVPPGVSQILEQLFRIVFVIGSLYIIYPTPTKYSAMIAVMGISVGELIGFLCLLFKFKFLEAIHLRQTYHSLKIANKGILKKIIIISIPITITRLVAVIMQSVNAVLIPQRLQIAGFSQQEAISTFGKLAGMAMPILFLPFIVTSALVVNIIPTVSQEMALKNWKDIGQKSNLAIRITLLVAIPTTALFLFFADPICMFIYDQSDVGAFLSLLALSATFLCLHHTISGILHGMGKQVITAIHHLIGMSIQLLCTYYLVANPRFAENGFILGFSLSTLFICTLNFRSLKHYVKLNIKLIDHIIKPIIATTIMVFIVIYIYNICNYINLQSIISICLSMSAGFLSYIAIIILSGSISFETIKSIFSKK</sequence>
<dbReference type="InterPro" id="IPR014249">
    <property type="entry name" value="Spore_V_B"/>
</dbReference>
<keyword evidence="4 6" id="KW-1133">Transmembrane helix</keyword>
<feature type="transmembrane region" description="Helical" evidence="6">
    <location>
        <begin position="356"/>
        <end position="379"/>
    </location>
</feature>
<protein>
    <submittedName>
        <fullName evidence="7">Stage V sporulation protein B</fullName>
    </submittedName>
</protein>
<evidence type="ECO:0000256" key="3">
    <source>
        <dbReference type="ARBA" id="ARBA00022692"/>
    </source>
</evidence>
<keyword evidence="5 6" id="KW-0472">Membrane</keyword>
<keyword evidence="3 6" id="KW-0812">Transmembrane</keyword>
<feature type="transmembrane region" description="Helical" evidence="6">
    <location>
        <begin position="85"/>
        <end position="109"/>
    </location>
</feature>
<proteinExistence type="predicted"/>
<dbReference type="RefSeq" id="WP_218282474.1">
    <property type="nucleotide sequence ID" value="NZ_CP078093.1"/>
</dbReference>
<evidence type="ECO:0000313" key="8">
    <source>
        <dbReference type="Proteomes" id="UP000886818"/>
    </source>
</evidence>
<feature type="transmembrane region" description="Helical" evidence="6">
    <location>
        <begin position="232"/>
        <end position="258"/>
    </location>
</feature>
<dbReference type="Proteomes" id="UP000886818">
    <property type="component" value="Chromosome"/>
</dbReference>
<keyword evidence="2" id="KW-1003">Cell membrane</keyword>
<feature type="transmembrane region" description="Helical" evidence="6">
    <location>
        <begin position="322"/>
        <end position="350"/>
    </location>
</feature>
<dbReference type="NCBIfam" id="TIGR02900">
    <property type="entry name" value="spore_V_B"/>
    <property type="match status" value="1"/>
</dbReference>
<accession>A0ABX8RAD9</accession>
<keyword evidence="8" id="KW-1185">Reference proteome</keyword>
<dbReference type="InterPro" id="IPR024923">
    <property type="entry name" value="PG_synth_SpoVB"/>
</dbReference>
<evidence type="ECO:0000256" key="4">
    <source>
        <dbReference type="ARBA" id="ARBA00022989"/>
    </source>
</evidence>
<feature type="transmembrane region" description="Helical" evidence="6">
    <location>
        <begin position="182"/>
        <end position="206"/>
    </location>
</feature>
<name>A0ABX8RAD9_9CLOT</name>
<dbReference type="InterPro" id="IPR002797">
    <property type="entry name" value="Polysacc_synth"/>
</dbReference>
<dbReference type="PANTHER" id="PTHR30250:SF21">
    <property type="entry name" value="LIPID II FLIPPASE MURJ"/>
    <property type="match status" value="1"/>
</dbReference>
<dbReference type="PIRSF" id="PIRSF038958">
    <property type="entry name" value="PG_synth_SpoVB"/>
    <property type="match status" value="1"/>
</dbReference>
<evidence type="ECO:0000256" key="6">
    <source>
        <dbReference type="SAM" id="Phobius"/>
    </source>
</evidence>
<organism evidence="7 8">
    <name type="scientific">Crassaminicella indica</name>
    <dbReference type="NCBI Taxonomy" id="2855394"/>
    <lineage>
        <taxon>Bacteria</taxon>
        <taxon>Bacillati</taxon>
        <taxon>Bacillota</taxon>
        <taxon>Clostridia</taxon>
        <taxon>Eubacteriales</taxon>
        <taxon>Clostridiaceae</taxon>
        <taxon>Crassaminicella</taxon>
    </lineage>
</organism>
<dbReference type="InterPro" id="IPR050833">
    <property type="entry name" value="Poly_Biosynth_Transport"/>
</dbReference>
<feature type="transmembrane region" description="Helical" evidence="6">
    <location>
        <begin position="121"/>
        <end position="146"/>
    </location>
</feature>
<feature type="transmembrane region" description="Helical" evidence="6">
    <location>
        <begin position="7"/>
        <end position="30"/>
    </location>
</feature>
<feature type="transmembrane region" description="Helical" evidence="6">
    <location>
        <begin position="278"/>
        <end position="301"/>
    </location>
</feature>
<dbReference type="PANTHER" id="PTHR30250">
    <property type="entry name" value="PST FAMILY PREDICTED COLANIC ACID TRANSPORTER"/>
    <property type="match status" value="1"/>
</dbReference>
<reference evidence="7" key="1">
    <citation type="submission" date="2021-07" db="EMBL/GenBank/DDBJ databases">
        <title>Complete genome sequence of Crassaminicella sp. 143-21, isolated from a deep-sea hydrothermal vent.</title>
        <authorList>
            <person name="Li X."/>
        </authorList>
    </citation>
    <scope>NUCLEOTIDE SEQUENCE</scope>
    <source>
        <strain evidence="7">143-21</strain>
    </source>
</reference>
<evidence type="ECO:0000256" key="5">
    <source>
        <dbReference type="ARBA" id="ARBA00023136"/>
    </source>
</evidence>
<feature type="transmembrane region" description="Helical" evidence="6">
    <location>
        <begin position="412"/>
        <end position="434"/>
    </location>
</feature>
<feature type="transmembrane region" description="Helical" evidence="6">
    <location>
        <begin position="386"/>
        <end position="406"/>
    </location>
</feature>
<comment type="subcellular location">
    <subcellularLocation>
        <location evidence="1">Cell membrane</location>
        <topology evidence="1">Multi-pass membrane protein</topology>
    </subcellularLocation>
</comment>
<feature type="transmembrane region" description="Helical" evidence="6">
    <location>
        <begin position="42"/>
        <end position="65"/>
    </location>
</feature>
<feature type="transmembrane region" description="Helical" evidence="6">
    <location>
        <begin position="446"/>
        <end position="467"/>
    </location>
</feature>
<gene>
    <name evidence="7" type="primary">spoVB</name>
    <name evidence="7" type="ORF">KVH43_10450</name>
</gene>
<feature type="transmembrane region" description="Helical" evidence="6">
    <location>
        <begin position="479"/>
        <end position="505"/>
    </location>
</feature>
<evidence type="ECO:0000313" key="7">
    <source>
        <dbReference type="EMBL" id="QXM05776.1"/>
    </source>
</evidence>
<dbReference type="CDD" id="cd13124">
    <property type="entry name" value="MATE_SpoVB_like"/>
    <property type="match status" value="1"/>
</dbReference>
<feature type="transmembrane region" description="Helical" evidence="6">
    <location>
        <begin position="158"/>
        <end position="176"/>
    </location>
</feature>
<evidence type="ECO:0000256" key="1">
    <source>
        <dbReference type="ARBA" id="ARBA00004651"/>
    </source>
</evidence>
<evidence type="ECO:0000256" key="2">
    <source>
        <dbReference type="ARBA" id="ARBA00022475"/>
    </source>
</evidence>
<dbReference type="EMBL" id="CP078093">
    <property type="protein sequence ID" value="QXM05776.1"/>
    <property type="molecule type" value="Genomic_DNA"/>
</dbReference>
<dbReference type="Pfam" id="PF01943">
    <property type="entry name" value="Polysacc_synt"/>
    <property type="match status" value="1"/>
</dbReference>